<proteinExistence type="inferred from homology"/>
<dbReference type="EMBL" id="SPHZ02000004">
    <property type="protein sequence ID" value="KAF0922473.1"/>
    <property type="molecule type" value="Genomic_DNA"/>
</dbReference>
<comment type="similarity">
    <text evidence="2">Belongs to the LAZY family.</text>
</comment>
<feature type="region of interest" description="Disordered" evidence="3">
    <location>
        <begin position="39"/>
        <end position="58"/>
    </location>
</feature>
<feature type="region of interest" description="Disordered" evidence="3">
    <location>
        <begin position="185"/>
        <end position="204"/>
    </location>
</feature>
<protein>
    <submittedName>
        <fullName evidence="4">Uncharacterized protein</fullName>
    </submittedName>
</protein>
<evidence type="ECO:0000256" key="2">
    <source>
        <dbReference type="ARBA" id="ARBA00024198"/>
    </source>
</evidence>
<dbReference type="OrthoDB" id="694687at2759"/>
<organism evidence="4 5">
    <name type="scientific">Oryza meyeriana var. granulata</name>
    <dbReference type="NCBI Taxonomy" id="110450"/>
    <lineage>
        <taxon>Eukaryota</taxon>
        <taxon>Viridiplantae</taxon>
        <taxon>Streptophyta</taxon>
        <taxon>Embryophyta</taxon>
        <taxon>Tracheophyta</taxon>
        <taxon>Spermatophyta</taxon>
        <taxon>Magnoliopsida</taxon>
        <taxon>Liliopsida</taxon>
        <taxon>Poales</taxon>
        <taxon>Poaceae</taxon>
        <taxon>BOP clade</taxon>
        <taxon>Oryzoideae</taxon>
        <taxon>Oryzeae</taxon>
        <taxon>Oryzinae</taxon>
        <taxon>Oryza</taxon>
        <taxon>Oryza meyeriana</taxon>
    </lineage>
</organism>
<evidence type="ECO:0000313" key="5">
    <source>
        <dbReference type="Proteomes" id="UP000479710"/>
    </source>
</evidence>
<keyword evidence="5" id="KW-1185">Reference proteome</keyword>
<gene>
    <name evidence="4" type="ORF">E2562_037258</name>
</gene>
<dbReference type="AlphaFoldDB" id="A0A6G1EEV6"/>
<dbReference type="PANTHER" id="PTHR34045:SF18">
    <property type="entry name" value="OS03G0406300 PROTEIN"/>
    <property type="match status" value="1"/>
</dbReference>
<evidence type="ECO:0000256" key="3">
    <source>
        <dbReference type="SAM" id="MobiDB-lite"/>
    </source>
</evidence>
<dbReference type="GO" id="GO:0040008">
    <property type="term" value="P:regulation of growth"/>
    <property type="evidence" value="ECO:0007669"/>
    <property type="project" value="InterPro"/>
</dbReference>
<dbReference type="GO" id="GO:0009630">
    <property type="term" value="P:gravitropism"/>
    <property type="evidence" value="ECO:0007669"/>
    <property type="project" value="InterPro"/>
</dbReference>
<sequence length="260" mass="28092">MGIVSWLQSRLGGRTAAESRGLAAGNHSVVAAVVAAGKERNHHQQVTPEDLAGDDQQWPPPAPSNLFSIGTLGYDELLEQVEEEDLPEFSVEEVRKLQDALARLLLRASLEVDRRAQRGHNGGGGLSPETKMILTKAKDLLVDGNSRSTTTTSDIKNKSFKFLVKQIFVCHGGCFVPAPSLKDPTESTMEKTHKGGVSEHSVNPVPWTVSPDGARQEDQCPAEQLGGVEDVLLGGHCFGDMKGCDNGNTRNKLVKCIDTW</sequence>
<comment type="caution">
    <text evidence="4">The sequence shown here is derived from an EMBL/GenBank/DDBJ whole genome shotgun (WGS) entry which is preliminary data.</text>
</comment>
<dbReference type="PANTHER" id="PTHR34045">
    <property type="entry name" value="OS03G0406300 PROTEIN"/>
    <property type="match status" value="1"/>
</dbReference>
<accession>A0A6G1EEV6</accession>
<evidence type="ECO:0000313" key="4">
    <source>
        <dbReference type="EMBL" id="KAF0922473.1"/>
    </source>
</evidence>
<keyword evidence="1" id="KW-0341">Growth regulation</keyword>
<name>A0A6G1EEV6_9ORYZ</name>
<dbReference type="InterPro" id="IPR044683">
    <property type="entry name" value="LAZY"/>
</dbReference>
<feature type="compositionally biased region" description="Basic and acidic residues" evidence="3">
    <location>
        <begin position="185"/>
        <end position="197"/>
    </location>
</feature>
<evidence type="ECO:0000256" key="1">
    <source>
        <dbReference type="ARBA" id="ARBA00022604"/>
    </source>
</evidence>
<dbReference type="Proteomes" id="UP000479710">
    <property type="component" value="Unassembled WGS sequence"/>
</dbReference>
<reference evidence="4 5" key="1">
    <citation type="submission" date="2019-11" db="EMBL/GenBank/DDBJ databases">
        <title>Whole genome sequence of Oryza granulata.</title>
        <authorList>
            <person name="Li W."/>
        </authorList>
    </citation>
    <scope>NUCLEOTIDE SEQUENCE [LARGE SCALE GENOMIC DNA]</scope>
    <source>
        <strain evidence="5">cv. Menghai</strain>
        <tissue evidence="4">Leaf</tissue>
    </source>
</reference>